<organism evidence="4 5">
    <name type="scientific">Sutterella wadsworthensis HGA0223</name>
    <dbReference type="NCBI Taxonomy" id="1203554"/>
    <lineage>
        <taxon>Bacteria</taxon>
        <taxon>Pseudomonadati</taxon>
        <taxon>Pseudomonadota</taxon>
        <taxon>Betaproteobacteria</taxon>
        <taxon>Burkholderiales</taxon>
        <taxon>Sutterellaceae</taxon>
        <taxon>Sutterella</taxon>
    </lineage>
</organism>
<dbReference type="EMBL" id="ATCF01000022">
    <property type="protein sequence ID" value="EPD98613.1"/>
    <property type="molecule type" value="Genomic_DNA"/>
</dbReference>
<dbReference type="InterPro" id="IPR011650">
    <property type="entry name" value="Peptidase_M20_dimer"/>
</dbReference>
<evidence type="ECO:0000259" key="3">
    <source>
        <dbReference type="Pfam" id="PF07687"/>
    </source>
</evidence>
<sequence>MHCVSVYRDQMSALRRRVHRRPEEGWTEFETTALIVNHLRSLQFEVRCGRAVIHPDFVMGRDPLLVAEAIARAKRQGVSEELLSELDGFTGAVGIWDSGRPGPVTAFRFDIDCVQVGETSDPAHEANAGGYASQRPNLMHACGHDGHLAVGLGVAQWIKDHADQLCGKIKLVFQPAEEGTRGAQPMAESGILDDVDFIVCTHIGSSVPLHQVAVCTHGYLATTKLDIYFEGVPAHAGANPEKGRSALMAACSAAMMLVGIPRSGEGDTRIAVGRLTAGEGRNVVPVHARLQIETRGSTADVNRYMVDCVKRITAGTALAYDVKSRIEKVGEASELITDQAVTDDLVSIARAAPSIEAVELWDDIRGSDDCTILINRVRAHGGKSGYFLFGCNQNGHHRSDFAIQDEESLPAAFELFTGFLELKNGLRATCV</sequence>
<dbReference type="GO" id="GO:0071713">
    <property type="term" value="F:para-aminobenzoyl-glutamate hydrolase activity"/>
    <property type="evidence" value="ECO:0007669"/>
    <property type="project" value="TreeGrafter"/>
</dbReference>
<evidence type="ECO:0000256" key="2">
    <source>
        <dbReference type="PIRSR" id="PIRSR005962-1"/>
    </source>
</evidence>
<proteinExistence type="predicted"/>
<protein>
    <submittedName>
        <fullName evidence="4">Amidohydrolase</fullName>
    </submittedName>
</protein>
<dbReference type="SUPFAM" id="SSF53187">
    <property type="entry name" value="Zn-dependent exopeptidases"/>
    <property type="match status" value="1"/>
</dbReference>
<keyword evidence="1 4" id="KW-0378">Hydrolase</keyword>
<dbReference type="Pfam" id="PF01546">
    <property type="entry name" value="Peptidase_M20"/>
    <property type="match status" value="1"/>
</dbReference>
<dbReference type="GO" id="GO:0046872">
    <property type="term" value="F:metal ion binding"/>
    <property type="evidence" value="ECO:0007669"/>
    <property type="project" value="UniProtKB-KW"/>
</dbReference>
<name>S3BBC6_9BURK</name>
<evidence type="ECO:0000313" key="4">
    <source>
        <dbReference type="EMBL" id="EPD98613.1"/>
    </source>
</evidence>
<dbReference type="RefSeq" id="WP_016474836.1">
    <property type="nucleotide sequence ID" value="NZ_KE150480.1"/>
</dbReference>
<dbReference type="SUPFAM" id="SSF55031">
    <property type="entry name" value="Bacterial exopeptidase dimerisation domain"/>
    <property type="match status" value="1"/>
</dbReference>
<dbReference type="PANTHER" id="PTHR30575">
    <property type="entry name" value="PEPTIDASE M20"/>
    <property type="match status" value="1"/>
</dbReference>
<dbReference type="InterPro" id="IPR036264">
    <property type="entry name" value="Bact_exopeptidase_dim_dom"/>
</dbReference>
<gene>
    <name evidence="4" type="ORF">HMPREF1476_01652</name>
</gene>
<dbReference type="PATRIC" id="fig|1203554.3.peg.1733"/>
<dbReference type="AlphaFoldDB" id="S3BBC6"/>
<keyword evidence="2" id="KW-0464">Manganese</keyword>
<dbReference type="NCBIfam" id="TIGR01891">
    <property type="entry name" value="amidohydrolases"/>
    <property type="match status" value="1"/>
</dbReference>
<dbReference type="PIRSF" id="PIRSF005962">
    <property type="entry name" value="Pept_M20D_amidohydro"/>
    <property type="match status" value="1"/>
</dbReference>
<dbReference type="Pfam" id="PF07687">
    <property type="entry name" value="M20_dimer"/>
    <property type="match status" value="1"/>
</dbReference>
<dbReference type="eggNOG" id="COG1473">
    <property type="taxonomic scope" value="Bacteria"/>
</dbReference>
<keyword evidence="2" id="KW-0479">Metal-binding</keyword>
<reference evidence="4 5" key="1">
    <citation type="submission" date="2013-04" db="EMBL/GenBank/DDBJ databases">
        <title>The Genome Sequence of Sutterella wadsworthensis HGA0223.</title>
        <authorList>
            <consortium name="The Broad Institute Genomics Platform"/>
            <person name="Earl A."/>
            <person name="Ward D."/>
            <person name="Feldgarden M."/>
            <person name="Gevers D."/>
            <person name="Schmidt T.M."/>
            <person name="Dover J."/>
            <person name="Dai D."/>
            <person name="Walker B."/>
            <person name="Young S."/>
            <person name="Zeng Q."/>
            <person name="Gargeya S."/>
            <person name="Fitzgerald M."/>
            <person name="Haas B."/>
            <person name="Abouelleil A."/>
            <person name="Allen A.W."/>
            <person name="Alvarado L."/>
            <person name="Arachchi H.M."/>
            <person name="Berlin A.M."/>
            <person name="Chapman S.B."/>
            <person name="Gainer-Dewar J."/>
            <person name="Goldberg J."/>
            <person name="Griggs A."/>
            <person name="Gujja S."/>
            <person name="Hansen M."/>
            <person name="Howarth C."/>
            <person name="Imamovic A."/>
            <person name="Ireland A."/>
            <person name="Larimer J."/>
            <person name="McCowan C."/>
            <person name="Murphy C."/>
            <person name="Pearson M."/>
            <person name="Poon T.W."/>
            <person name="Priest M."/>
            <person name="Roberts A."/>
            <person name="Saif S."/>
            <person name="Shea T."/>
            <person name="Sisk P."/>
            <person name="Sykes S."/>
            <person name="Wortman J."/>
            <person name="Nusbaum C."/>
            <person name="Birren B."/>
        </authorList>
    </citation>
    <scope>NUCLEOTIDE SEQUENCE [LARGE SCALE GENOMIC DNA]</scope>
    <source>
        <strain evidence="4 5">HGA0223</strain>
    </source>
</reference>
<dbReference type="STRING" id="1203554.HMPREF1476_01652"/>
<dbReference type="GO" id="GO:0005737">
    <property type="term" value="C:cytoplasm"/>
    <property type="evidence" value="ECO:0007669"/>
    <property type="project" value="TreeGrafter"/>
</dbReference>
<dbReference type="PANTHER" id="PTHR30575:SF3">
    <property type="entry name" value="PEPTIDASE M20 DIMERISATION DOMAIN-CONTAINING PROTEIN"/>
    <property type="match status" value="1"/>
</dbReference>
<accession>S3BBC6</accession>
<dbReference type="HOGENOM" id="CLU_023257_2_1_4"/>
<feature type="binding site" evidence="2">
    <location>
        <position position="202"/>
    </location>
    <ligand>
        <name>Mn(2+)</name>
        <dbReference type="ChEBI" id="CHEBI:29035"/>
        <label>2</label>
    </ligand>
</feature>
<feature type="domain" description="Peptidase M20 dimerisation" evidence="3">
    <location>
        <begin position="226"/>
        <end position="298"/>
    </location>
</feature>
<dbReference type="InterPro" id="IPR017439">
    <property type="entry name" value="Amidohydrolase"/>
</dbReference>
<evidence type="ECO:0000313" key="5">
    <source>
        <dbReference type="Proteomes" id="UP000014400"/>
    </source>
</evidence>
<feature type="binding site" evidence="2">
    <location>
        <position position="178"/>
    </location>
    <ligand>
        <name>Mn(2+)</name>
        <dbReference type="ChEBI" id="CHEBI:29035"/>
        <label>2</label>
    </ligand>
</feature>
<dbReference type="InterPro" id="IPR002933">
    <property type="entry name" value="Peptidase_M20"/>
</dbReference>
<comment type="caution">
    <text evidence="4">The sequence shown here is derived from an EMBL/GenBank/DDBJ whole genome shotgun (WGS) entry which is preliminary data.</text>
</comment>
<keyword evidence="5" id="KW-1185">Reference proteome</keyword>
<feature type="binding site" evidence="2">
    <location>
        <position position="144"/>
    </location>
    <ligand>
        <name>Mn(2+)</name>
        <dbReference type="ChEBI" id="CHEBI:29035"/>
        <label>2</label>
    </ligand>
</feature>
<evidence type="ECO:0000256" key="1">
    <source>
        <dbReference type="ARBA" id="ARBA00022801"/>
    </source>
</evidence>
<dbReference type="Proteomes" id="UP000014400">
    <property type="component" value="Unassembled WGS sequence"/>
</dbReference>
<comment type="cofactor">
    <cofactor evidence="2">
        <name>Mn(2+)</name>
        <dbReference type="ChEBI" id="CHEBI:29035"/>
    </cofactor>
    <text evidence="2">The Mn(2+) ion enhances activity.</text>
</comment>
<feature type="binding site" evidence="2">
    <location>
        <position position="397"/>
    </location>
    <ligand>
        <name>Mn(2+)</name>
        <dbReference type="ChEBI" id="CHEBI:29035"/>
        <label>1</label>
    </ligand>
</feature>
<dbReference type="Gene3D" id="3.40.630.10">
    <property type="entry name" value="Zn peptidases"/>
    <property type="match status" value="2"/>
</dbReference>
<dbReference type="GO" id="GO:0046657">
    <property type="term" value="P:folic acid catabolic process"/>
    <property type="evidence" value="ECO:0007669"/>
    <property type="project" value="TreeGrafter"/>
</dbReference>
<dbReference type="GeneID" id="64060472"/>
<dbReference type="GO" id="GO:0016805">
    <property type="term" value="F:dipeptidase activity"/>
    <property type="evidence" value="ECO:0007669"/>
    <property type="project" value="TreeGrafter"/>
</dbReference>
<feature type="binding site" evidence="2">
    <location>
        <position position="142"/>
    </location>
    <ligand>
        <name>Mn(2+)</name>
        <dbReference type="ChEBI" id="CHEBI:29035"/>
        <label>2</label>
    </ligand>
</feature>
<dbReference type="InterPro" id="IPR052030">
    <property type="entry name" value="Peptidase_M20/M20A_hydrolases"/>
</dbReference>